<reference evidence="1 2" key="1">
    <citation type="submission" date="2019-03" db="EMBL/GenBank/DDBJ databases">
        <title>Genomic Encyclopedia of Type Strains, Phase IV (KMG-IV): sequencing the most valuable type-strain genomes for metagenomic binning, comparative biology and taxonomic classification.</title>
        <authorList>
            <person name="Goeker M."/>
        </authorList>
    </citation>
    <scope>NUCLEOTIDE SEQUENCE [LARGE SCALE GENOMIC DNA]</scope>
    <source>
        <strain evidence="1 2">DSM 21100</strain>
    </source>
</reference>
<dbReference type="AlphaFoldDB" id="A0A4R3KQT1"/>
<dbReference type="Proteomes" id="UP000295807">
    <property type="component" value="Unassembled WGS sequence"/>
</dbReference>
<sequence length="48" mass="5387">MKALKLTNALVDFRLITLKYRVPVTEMRKFAIHTGLANTRICGSIIAP</sequence>
<protein>
    <submittedName>
        <fullName evidence="1">Uncharacterized protein</fullName>
    </submittedName>
</protein>
<accession>A0A4R3KQT1</accession>
<dbReference type="EMBL" id="SMAD01000006">
    <property type="protein sequence ID" value="TCS86703.1"/>
    <property type="molecule type" value="Genomic_DNA"/>
</dbReference>
<organism evidence="1 2">
    <name type="scientific">Anseongella ginsenosidimutans</name>
    <dbReference type="NCBI Taxonomy" id="496056"/>
    <lineage>
        <taxon>Bacteria</taxon>
        <taxon>Pseudomonadati</taxon>
        <taxon>Bacteroidota</taxon>
        <taxon>Sphingobacteriia</taxon>
        <taxon>Sphingobacteriales</taxon>
        <taxon>Sphingobacteriaceae</taxon>
        <taxon>Anseongella</taxon>
    </lineage>
</organism>
<keyword evidence="2" id="KW-1185">Reference proteome</keyword>
<evidence type="ECO:0000313" key="2">
    <source>
        <dbReference type="Proteomes" id="UP000295807"/>
    </source>
</evidence>
<name>A0A4R3KQT1_9SPHI</name>
<proteinExistence type="predicted"/>
<comment type="caution">
    <text evidence="1">The sequence shown here is derived from an EMBL/GenBank/DDBJ whole genome shotgun (WGS) entry which is preliminary data.</text>
</comment>
<evidence type="ECO:0000313" key="1">
    <source>
        <dbReference type="EMBL" id="TCS86703.1"/>
    </source>
</evidence>
<gene>
    <name evidence="1" type="ORF">EDD80_10612</name>
</gene>